<dbReference type="GO" id="GO:0016620">
    <property type="term" value="F:oxidoreductase activity, acting on the aldehyde or oxo group of donors, NAD or NADP as acceptor"/>
    <property type="evidence" value="ECO:0007669"/>
    <property type="project" value="InterPro"/>
</dbReference>
<gene>
    <name evidence="1" type="ORF">CHLNCDRAFT_140596</name>
</gene>
<evidence type="ECO:0008006" key="3">
    <source>
        <dbReference type="Google" id="ProtNLM"/>
    </source>
</evidence>
<accession>E1Z5R8</accession>
<dbReference type="KEGG" id="cvr:CHLNCDRAFT_140596"/>
<dbReference type="RefSeq" id="XP_005850904.1">
    <property type="nucleotide sequence ID" value="XM_005850842.1"/>
</dbReference>
<evidence type="ECO:0000313" key="1">
    <source>
        <dbReference type="EMBL" id="EFN58802.1"/>
    </source>
</evidence>
<protein>
    <recommendedName>
        <fullName evidence="3">Aldehyde dehydrogenase domain-containing protein</fullName>
    </recommendedName>
</protein>
<dbReference type="AlphaFoldDB" id="E1Z5R8"/>
<dbReference type="OMA" id="SFNCNAA"/>
<dbReference type="Proteomes" id="UP000008141">
    <property type="component" value="Unassembled WGS sequence"/>
</dbReference>
<dbReference type="InParanoid" id="E1Z5R8"/>
<dbReference type="InterPro" id="IPR016163">
    <property type="entry name" value="Ald_DH_C"/>
</dbReference>
<dbReference type="InterPro" id="IPR016161">
    <property type="entry name" value="Ald_DH/histidinol_DH"/>
</dbReference>
<dbReference type="EMBL" id="GL433837">
    <property type="protein sequence ID" value="EFN58802.1"/>
    <property type="molecule type" value="Genomic_DNA"/>
</dbReference>
<name>E1Z5R8_CHLVA</name>
<proteinExistence type="predicted"/>
<reference evidence="1 2" key="1">
    <citation type="journal article" date="2010" name="Plant Cell">
        <title>The Chlorella variabilis NC64A genome reveals adaptation to photosymbiosis, coevolution with viruses, and cryptic sex.</title>
        <authorList>
            <person name="Blanc G."/>
            <person name="Duncan G."/>
            <person name="Agarkova I."/>
            <person name="Borodovsky M."/>
            <person name="Gurnon J."/>
            <person name="Kuo A."/>
            <person name="Lindquist E."/>
            <person name="Lucas S."/>
            <person name="Pangilinan J."/>
            <person name="Polle J."/>
            <person name="Salamov A."/>
            <person name="Terry A."/>
            <person name="Yamada T."/>
            <person name="Dunigan D.D."/>
            <person name="Grigoriev I.V."/>
            <person name="Claverie J.M."/>
            <person name="Van Etten J.L."/>
        </authorList>
    </citation>
    <scope>NUCLEOTIDE SEQUENCE [LARGE SCALE GENOMIC DNA]</scope>
    <source>
        <strain evidence="1 2">NC64A</strain>
    </source>
</reference>
<dbReference type="SUPFAM" id="SSF53720">
    <property type="entry name" value="ALDH-like"/>
    <property type="match status" value="1"/>
</dbReference>
<keyword evidence="2" id="KW-1185">Reference proteome</keyword>
<sequence length="558" mass="59707">MVCTSRLSAVAAPAPAAAPPPAELEEVDVAMQQLAAKKAAWAAAPLEERISVLQEIRARLLDQLLPWSRATAGIRCSTRDGQVASDVMLTVLCVAGQLDGYIRSLEHLKKYGCMPRPPSTTRDGQSIVDAFPQGFKESKLSLLGLGGATVKLYLQPGKPETQGHFYREPHSGKLAVVLGAGNQHHLALSDALHMAIPAAPFIDYVLEPLARRGYFASSTNPSLEVTQRMLYSPLTDCVHMTGGTATHDAIVWGSDPAEQARRRADNDPLLKVPISSELGCVTPWLVVPGEWSEKELTHQSRALAEALASNCSCNCLAPKVILMAEGWAQADQFVAAVKAELGQLPLPAPYYPGIRQRYQAFKDAYPQASSLEKWATRAACGEPLPYLVNELPAYPADAKSEYAFRMAVDGEGSLVEAFLEQAVRAANEDLWGSLSCSLLVDPTTEAAHGAAVQRALDGLRYGSVSVNAWSAMGFLPAASHWGAFGGEQTIADIGSGLGAIHNCYMFDHTQKAVVRTPFLSAAHPLPAQYAPLPLGVAKVIAGLTHSGVWGALKMVFAR</sequence>
<dbReference type="STRING" id="554065.E1Z5R8"/>
<evidence type="ECO:0000313" key="2">
    <source>
        <dbReference type="Proteomes" id="UP000008141"/>
    </source>
</evidence>
<dbReference type="Gene3D" id="3.40.309.10">
    <property type="entry name" value="Aldehyde Dehydrogenase, Chain A, domain 2"/>
    <property type="match status" value="1"/>
</dbReference>
<dbReference type="eggNOG" id="KOG2187">
    <property type="taxonomic scope" value="Eukaryota"/>
</dbReference>
<dbReference type="OrthoDB" id="40137at2759"/>
<dbReference type="GeneID" id="17358237"/>
<organism evidence="2">
    <name type="scientific">Chlorella variabilis</name>
    <name type="common">Green alga</name>
    <dbReference type="NCBI Taxonomy" id="554065"/>
    <lineage>
        <taxon>Eukaryota</taxon>
        <taxon>Viridiplantae</taxon>
        <taxon>Chlorophyta</taxon>
        <taxon>core chlorophytes</taxon>
        <taxon>Trebouxiophyceae</taxon>
        <taxon>Chlorellales</taxon>
        <taxon>Chlorellaceae</taxon>
        <taxon>Chlorella clade</taxon>
        <taxon>Chlorella</taxon>
    </lineage>
</organism>